<evidence type="ECO:0000256" key="1">
    <source>
        <dbReference type="PROSITE-ProRule" id="PRU00169"/>
    </source>
</evidence>
<evidence type="ECO:0000259" key="2">
    <source>
        <dbReference type="PROSITE" id="PS50110"/>
    </source>
</evidence>
<name>A0A2T0KHU9_9ACTN</name>
<proteinExistence type="predicted"/>
<organism evidence="3 4">
    <name type="scientific">Actinoplanes italicus</name>
    <dbReference type="NCBI Taxonomy" id="113567"/>
    <lineage>
        <taxon>Bacteria</taxon>
        <taxon>Bacillati</taxon>
        <taxon>Actinomycetota</taxon>
        <taxon>Actinomycetes</taxon>
        <taxon>Micromonosporales</taxon>
        <taxon>Micromonosporaceae</taxon>
        <taxon>Actinoplanes</taxon>
    </lineage>
</organism>
<dbReference type="PANTHER" id="PTHR44520">
    <property type="entry name" value="RESPONSE REGULATOR RCP1-RELATED"/>
    <property type="match status" value="1"/>
</dbReference>
<dbReference type="RefSeq" id="WP_106318091.1">
    <property type="nucleotide sequence ID" value="NZ_BOMO01000022.1"/>
</dbReference>
<dbReference type="InterPro" id="IPR011006">
    <property type="entry name" value="CheY-like_superfamily"/>
</dbReference>
<dbReference type="CDD" id="cd17557">
    <property type="entry name" value="REC_Rcp-like"/>
    <property type="match status" value="1"/>
</dbReference>
<accession>A0A2T0KHU9</accession>
<dbReference type="EMBL" id="PVMZ01000004">
    <property type="protein sequence ID" value="PRX23010.1"/>
    <property type="molecule type" value="Genomic_DNA"/>
</dbReference>
<dbReference type="Pfam" id="PF00072">
    <property type="entry name" value="Response_reg"/>
    <property type="match status" value="1"/>
</dbReference>
<dbReference type="OrthoDB" id="9793549at2"/>
<reference evidence="3 4" key="1">
    <citation type="submission" date="2018-03" db="EMBL/GenBank/DDBJ databases">
        <title>Genomic Encyclopedia of Archaeal and Bacterial Type Strains, Phase II (KMG-II): from individual species to whole genera.</title>
        <authorList>
            <person name="Goeker M."/>
        </authorList>
    </citation>
    <scope>NUCLEOTIDE SEQUENCE [LARGE SCALE GENOMIC DNA]</scope>
    <source>
        <strain evidence="3 4">DSM 43146</strain>
    </source>
</reference>
<sequence>MTVGDRILIIDDSPDDVALTLRALKKNNITNAVDIATDGEEALRYLFPADGTPGPLPALVLLDLNMPKVTGLEVLRGIRADARTRFLPVVILTTSTEERDIVNTYDLGANSFVRKPVAFDEFLDAVRLLGMYWLLVNRPAGRLHD</sequence>
<dbReference type="SMART" id="SM00448">
    <property type="entry name" value="REC"/>
    <property type="match status" value="1"/>
</dbReference>
<dbReference type="GO" id="GO:0000160">
    <property type="term" value="P:phosphorelay signal transduction system"/>
    <property type="evidence" value="ECO:0007669"/>
    <property type="project" value="InterPro"/>
</dbReference>
<evidence type="ECO:0000313" key="4">
    <source>
        <dbReference type="Proteomes" id="UP000239415"/>
    </source>
</evidence>
<dbReference type="Proteomes" id="UP000239415">
    <property type="component" value="Unassembled WGS sequence"/>
</dbReference>
<feature type="domain" description="Response regulatory" evidence="2">
    <location>
        <begin position="6"/>
        <end position="130"/>
    </location>
</feature>
<dbReference type="SUPFAM" id="SSF52172">
    <property type="entry name" value="CheY-like"/>
    <property type="match status" value="1"/>
</dbReference>
<dbReference type="PROSITE" id="PS50110">
    <property type="entry name" value="RESPONSE_REGULATORY"/>
    <property type="match status" value="1"/>
</dbReference>
<keyword evidence="1" id="KW-0597">Phosphoprotein</keyword>
<dbReference type="AlphaFoldDB" id="A0A2T0KHU9"/>
<dbReference type="PANTHER" id="PTHR44520:SF1">
    <property type="entry name" value="TWO-COMPONENT SYSTEM REGULATORY PROTEIN"/>
    <property type="match status" value="1"/>
</dbReference>
<gene>
    <name evidence="3" type="ORF">CLV67_104538</name>
</gene>
<dbReference type="InterPro" id="IPR001789">
    <property type="entry name" value="Sig_transdc_resp-reg_receiver"/>
</dbReference>
<feature type="modified residue" description="4-aspartylphosphate" evidence="1">
    <location>
        <position position="63"/>
    </location>
</feature>
<protein>
    <submittedName>
        <fullName evidence="3">Two-component system response regulator</fullName>
    </submittedName>
</protein>
<dbReference type="Gene3D" id="3.40.50.2300">
    <property type="match status" value="1"/>
</dbReference>
<keyword evidence="4" id="KW-1185">Reference proteome</keyword>
<comment type="caution">
    <text evidence="3">The sequence shown here is derived from an EMBL/GenBank/DDBJ whole genome shotgun (WGS) entry which is preliminary data.</text>
</comment>
<evidence type="ECO:0000313" key="3">
    <source>
        <dbReference type="EMBL" id="PRX23010.1"/>
    </source>
</evidence>
<dbReference type="InterPro" id="IPR052893">
    <property type="entry name" value="TCS_response_regulator"/>
</dbReference>